<dbReference type="SUPFAM" id="SSF143422">
    <property type="entry name" value="Transposase IS200-like"/>
    <property type="match status" value="1"/>
</dbReference>
<dbReference type="AlphaFoldDB" id="A0AAE3END8"/>
<evidence type="ECO:0000259" key="1">
    <source>
        <dbReference type="Pfam" id="PF01797"/>
    </source>
</evidence>
<sequence length="29" mass="3609">MHIVWVSKYRYQVLKGDIQNLLQHFINKH</sequence>
<dbReference type="EMBL" id="JAKKDU010000006">
    <property type="protein sequence ID" value="MCF7568017.1"/>
    <property type="molecule type" value="Genomic_DNA"/>
</dbReference>
<dbReference type="Proteomes" id="UP001199795">
    <property type="component" value="Unassembled WGS sequence"/>
</dbReference>
<evidence type="ECO:0000313" key="2">
    <source>
        <dbReference type="EMBL" id="MCF7568017.1"/>
    </source>
</evidence>
<protein>
    <submittedName>
        <fullName evidence="2">Transposase</fullName>
    </submittedName>
</protein>
<dbReference type="GO" id="GO:0004803">
    <property type="term" value="F:transposase activity"/>
    <property type="evidence" value="ECO:0007669"/>
    <property type="project" value="InterPro"/>
</dbReference>
<dbReference type="Pfam" id="PF01797">
    <property type="entry name" value="Y1_Tnp"/>
    <property type="match status" value="1"/>
</dbReference>
<feature type="domain" description="Transposase IS200-like" evidence="1">
    <location>
        <begin position="1"/>
        <end position="28"/>
    </location>
</feature>
<dbReference type="GO" id="GO:0003677">
    <property type="term" value="F:DNA binding"/>
    <property type="evidence" value="ECO:0007669"/>
    <property type="project" value="InterPro"/>
</dbReference>
<dbReference type="InterPro" id="IPR002686">
    <property type="entry name" value="Transposase_17"/>
</dbReference>
<comment type="caution">
    <text evidence="2">The sequence shown here is derived from an EMBL/GenBank/DDBJ whole genome shotgun (WGS) entry which is preliminary data.</text>
</comment>
<organism evidence="2 3">
    <name type="scientific">Wocania arenilitoris</name>
    <dbReference type="NCBI Taxonomy" id="2044858"/>
    <lineage>
        <taxon>Bacteria</taxon>
        <taxon>Pseudomonadati</taxon>
        <taxon>Bacteroidota</taxon>
        <taxon>Flavobacteriia</taxon>
        <taxon>Flavobacteriales</taxon>
        <taxon>Flavobacteriaceae</taxon>
        <taxon>Wocania</taxon>
    </lineage>
</organism>
<evidence type="ECO:0000313" key="3">
    <source>
        <dbReference type="Proteomes" id="UP001199795"/>
    </source>
</evidence>
<accession>A0AAE3END8</accession>
<proteinExistence type="predicted"/>
<dbReference type="InterPro" id="IPR036515">
    <property type="entry name" value="Transposase_17_sf"/>
</dbReference>
<name>A0AAE3END8_9FLAO</name>
<reference evidence="2" key="1">
    <citation type="submission" date="2022-01" db="EMBL/GenBank/DDBJ databases">
        <title>Draft genome sequence of Sabulilitoribacter arenilitoris KCTC 52401.</title>
        <authorList>
            <person name="Oh J.-S."/>
        </authorList>
    </citation>
    <scope>NUCLEOTIDE SEQUENCE</scope>
    <source>
        <strain evidence="2">HMF6543</strain>
    </source>
</reference>
<dbReference type="GO" id="GO:0006313">
    <property type="term" value="P:DNA transposition"/>
    <property type="evidence" value="ECO:0007669"/>
    <property type="project" value="InterPro"/>
</dbReference>
<keyword evidence="3" id="KW-1185">Reference proteome</keyword>
<gene>
    <name evidence="2" type="ORF">L3X37_06515</name>
</gene>